<evidence type="ECO:0000313" key="3">
    <source>
        <dbReference type="Proteomes" id="UP000269374"/>
    </source>
</evidence>
<evidence type="ECO:0000313" key="2">
    <source>
        <dbReference type="EMBL" id="AYG00348.1"/>
    </source>
</evidence>
<evidence type="ECO:0000256" key="1">
    <source>
        <dbReference type="SAM" id="Phobius"/>
    </source>
</evidence>
<proteinExistence type="predicted"/>
<sequence length="194" mass="21594">MQFLIFIGAAVSLVFNIPYAWATITGRVRPNKVSWLLWTIAPAIGFFAALSKGWTWGQFPVLISFSTTALIFICSFINRKSYWAIERFDIMCGAVSVLALLVWGVTSNPNLAICFAILSDIMAAIPTAIKAWHYPETETWEPFAAGVFNAGTGFFAMTIWTFTSLAFPIYLVIINGILALIILRKKIWKGKVNV</sequence>
<name>A0A387BCZ4_9LACT</name>
<feature type="transmembrane region" description="Helical" evidence="1">
    <location>
        <begin position="32"/>
        <end position="50"/>
    </location>
</feature>
<dbReference type="KEGG" id="lact:D7I46_04125"/>
<feature type="transmembrane region" description="Helical" evidence="1">
    <location>
        <begin position="154"/>
        <end position="183"/>
    </location>
</feature>
<organism evidence="2 3">
    <name type="scientific">Lactococcus allomyrinae</name>
    <dbReference type="NCBI Taxonomy" id="2419773"/>
    <lineage>
        <taxon>Bacteria</taxon>
        <taxon>Bacillati</taxon>
        <taxon>Bacillota</taxon>
        <taxon>Bacilli</taxon>
        <taxon>Lactobacillales</taxon>
        <taxon>Streptococcaceae</taxon>
        <taxon>Lactococcus</taxon>
    </lineage>
</organism>
<protein>
    <submittedName>
        <fullName evidence="2">Uncharacterized protein</fullName>
    </submittedName>
</protein>
<accession>A0A387BCZ4</accession>
<dbReference type="RefSeq" id="WP_120771736.1">
    <property type="nucleotide sequence ID" value="NZ_CP032627.1"/>
</dbReference>
<dbReference type="EMBL" id="CP032627">
    <property type="protein sequence ID" value="AYG00348.1"/>
    <property type="molecule type" value="Genomic_DNA"/>
</dbReference>
<dbReference type="Proteomes" id="UP000269374">
    <property type="component" value="Chromosome"/>
</dbReference>
<keyword evidence="1" id="KW-0472">Membrane</keyword>
<keyword evidence="3" id="KW-1185">Reference proteome</keyword>
<keyword evidence="1" id="KW-1133">Transmembrane helix</keyword>
<keyword evidence="1" id="KW-0812">Transmembrane</keyword>
<reference evidence="2 3" key="1">
    <citation type="submission" date="2018-09" db="EMBL/GenBank/DDBJ databases">
        <title>Genome sequencing of strain 1JSPR-7.</title>
        <authorList>
            <person name="Heo J."/>
            <person name="Kim S.-J."/>
            <person name="Kwon S.-W."/>
        </authorList>
    </citation>
    <scope>NUCLEOTIDE SEQUENCE [LARGE SCALE GENOMIC DNA]</scope>
    <source>
        <strain evidence="2 3">1JSPR-7</strain>
    </source>
</reference>
<gene>
    <name evidence="2" type="ORF">D7I46_04125</name>
</gene>
<feature type="transmembrane region" description="Helical" evidence="1">
    <location>
        <begin position="59"/>
        <end position="78"/>
    </location>
</feature>
<dbReference type="AlphaFoldDB" id="A0A387BCZ4"/>
<dbReference type="OrthoDB" id="2242787at2"/>